<reference evidence="5 6" key="1">
    <citation type="journal article" date="2018" name="New Phytol.">
        <title>Phylogenomics of Endogonaceae and evolution of mycorrhizas within Mucoromycota.</title>
        <authorList>
            <person name="Chang Y."/>
            <person name="Desiro A."/>
            <person name="Na H."/>
            <person name="Sandor L."/>
            <person name="Lipzen A."/>
            <person name="Clum A."/>
            <person name="Barry K."/>
            <person name="Grigoriev I.V."/>
            <person name="Martin F.M."/>
            <person name="Stajich J.E."/>
            <person name="Smith M.E."/>
            <person name="Bonito G."/>
            <person name="Spatafora J.W."/>
        </authorList>
    </citation>
    <scope>NUCLEOTIDE SEQUENCE [LARGE SCALE GENOMIC DNA]</scope>
    <source>
        <strain evidence="5 6">AD002</strain>
    </source>
</reference>
<name>A0A433QEM9_9FUNG</name>
<feature type="domain" description="Attractin/MKLN-like beta-propeller" evidence="4">
    <location>
        <begin position="29"/>
        <end position="268"/>
    </location>
</feature>
<keyword evidence="3" id="KW-0812">Transmembrane</keyword>
<gene>
    <name evidence="5" type="ORF">BC938DRAFT_482161</name>
</gene>
<evidence type="ECO:0000259" key="4">
    <source>
        <dbReference type="Pfam" id="PF24981"/>
    </source>
</evidence>
<dbReference type="PANTHER" id="PTHR23244">
    <property type="entry name" value="KELCH REPEAT DOMAIN"/>
    <property type="match status" value="1"/>
</dbReference>
<keyword evidence="3" id="KW-0472">Membrane</keyword>
<keyword evidence="2" id="KW-0677">Repeat</keyword>
<evidence type="ECO:0000256" key="2">
    <source>
        <dbReference type="ARBA" id="ARBA00022737"/>
    </source>
</evidence>
<evidence type="ECO:0000256" key="3">
    <source>
        <dbReference type="SAM" id="Phobius"/>
    </source>
</evidence>
<dbReference type="Gene3D" id="2.120.10.80">
    <property type="entry name" value="Kelch-type beta propeller"/>
    <property type="match status" value="2"/>
</dbReference>
<dbReference type="SUPFAM" id="SSF50965">
    <property type="entry name" value="Galactose oxidase, central domain"/>
    <property type="match status" value="1"/>
</dbReference>
<evidence type="ECO:0000313" key="5">
    <source>
        <dbReference type="EMBL" id="RUS28204.1"/>
    </source>
</evidence>
<dbReference type="EMBL" id="RBNJ01006996">
    <property type="protein sequence ID" value="RUS28204.1"/>
    <property type="molecule type" value="Genomic_DNA"/>
</dbReference>
<proteinExistence type="predicted"/>
<keyword evidence="3" id="KW-1133">Transmembrane helix</keyword>
<evidence type="ECO:0000256" key="1">
    <source>
        <dbReference type="ARBA" id="ARBA00022441"/>
    </source>
</evidence>
<dbReference type="InterPro" id="IPR006652">
    <property type="entry name" value="Kelch_1"/>
</dbReference>
<evidence type="ECO:0000313" key="6">
    <source>
        <dbReference type="Proteomes" id="UP000274822"/>
    </source>
</evidence>
<dbReference type="Proteomes" id="UP000274822">
    <property type="component" value="Unassembled WGS sequence"/>
</dbReference>
<dbReference type="InterPro" id="IPR015915">
    <property type="entry name" value="Kelch-typ_b-propeller"/>
</dbReference>
<keyword evidence="1" id="KW-0880">Kelch repeat</keyword>
<dbReference type="InterPro" id="IPR056737">
    <property type="entry name" value="Beta-prop_ATRN-MKLN-like"/>
</dbReference>
<dbReference type="InterPro" id="IPR011043">
    <property type="entry name" value="Gal_Oxase/kelch_b-propeller"/>
</dbReference>
<dbReference type="Pfam" id="PF01344">
    <property type="entry name" value="Kelch_1"/>
    <property type="match status" value="1"/>
</dbReference>
<keyword evidence="6" id="KW-1185">Reference proteome</keyword>
<dbReference type="AlphaFoldDB" id="A0A433QEM9"/>
<sequence>MTFCNHPHAFRALALLILFLPIATICFIPAGRDFASAAQLNTTIWVFGGAVSDGNGGWTSSNGLYSLDISQSWPTSSPPWTDHSVGVNSSIVEGRVRSTMQVGADAASLWVYGGNVSATLFLRYNTTTGAWSTMRLQGGIPIQGCSAVRNASGTIFYFGGQTDAVNTALKWARNDAVITVDTALGVWDALPVGNGPLGRLLHTSTLVNGTMVYIIGGAVPYNASTSILAPMDNITIYDTIDGTWSWSMTTGSQTPICRSGHTAVLTDRARCCPNVGFDGNSIITFGGQNDVLNDVWTLDVKTFLWAKPTITGSVPTTGLYGKNGKNLHIFGLRTCEPQN</sequence>
<accession>A0A433QEM9</accession>
<dbReference type="Pfam" id="PF24981">
    <property type="entry name" value="Beta-prop_ATRN-LZTR1"/>
    <property type="match status" value="1"/>
</dbReference>
<comment type="caution">
    <text evidence="5">The sequence shown here is derived from an EMBL/GenBank/DDBJ whole genome shotgun (WGS) entry which is preliminary data.</text>
</comment>
<feature type="transmembrane region" description="Helical" evidence="3">
    <location>
        <begin position="12"/>
        <end position="31"/>
    </location>
</feature>
<organism evidence="5 6">
    <name type="scientific">Jimgerdemannia flammicorona</name>
    <dbReference type="NCBI Taxonomy" id="994334"/>
    <lineage>
        <taxon>Eukaryota</taxon>
        <taxon>Fungi</taxon>
        <taxon>Fungi incertae sedis</taxon>
        <taxon>Mucoromycota</taxon>
        <taxon>Mucoromycotina</taxon>
        <taxon>Endogonomycetes</taxon>
        <taxon>Endogonales</taxon>
        <taxon>Endogonaceae</taxon>
        <taxon>Jimgerdemannia</taxon>
    </lineage>
</organism>
<protein>
    <recommendedName>
        <fullName evidence="4">Attractin/MKLN-like beta-propeller domain-containing protein</fullName>
    </recommendedName>
</protein>